<keyword evidence="2" id="KW-1185">Reference proteome</keyword>
<evidence type="ECO:0000313" key="2">
    <source>
        <dbReference type="Proteomes" id="UP000724584"/>
    </source>
</evidence>
<reference evidence="1 2" key="1">
    <citation type="journal article" date="2021" name="Nat. Commun.">
        <title>Genetic determinants of endophytism in the Arabidopsis root mycobiome.</title>
        <authorList>
            <person name="Mesny F."/>
            <person name="Miyauchi S."/>
            <person name="Thiergart T."/>
            <person name="Pickel B."/>
            <person name="Atanasova L."/>
            <person name="Karlsson M."/>
            <person name="Huettel B."/>
            <person name="Barry K.W."/>
            <person name="Haridas S."/>
            <person name="Chen C."/>
            <person name="Bauer D."/>
            <person name="Andreopoulos W."/>
            <person name="Pangilinan J."/>
            <person name="LaButti K."/>
            <person name="Riley R."/>
            <person name="Lipzen A."/>
            <person name="Clum A."/>
            <person name="Drula E."/>
            <person name="Henrissat B."/>
            <person name="Kohler A."/>
            <person name="Grigoriev I.V."/>
            <person name="Martin F.M."/>
            <person name="Hacquard S."/>
        </authorList>
    </citation>
    <scope>NUCLEOTIDE SEQUENCE [LARGE SCALE GENOMIC DNA]</scope>
    <source>
        <strain evidence="1 2">MPI-SDFR-AT-0079</strain>
    </source>
</reference>
<organism evidence="1 2">
    <name type="scientific">Chaetomium tenue</name>
    <dbReference type="NCBI Taxonomy" id="1854479"/>
    <lineage>
        <taxon>Eukaryota</taxon>
        <taxon>Fungi</taxon>
        <taxon>Dikarya</taxon>
        <taxon>Ascomycota</taxon>
        <taxon>Pezizomycotina</taxon>
        <taxon>Sordariomycetes</taxon>
        <taxon>Sordariomycetidae</taxon>
        <taxon>Sordariales</taxon>
        <taxon>Chaetomiaceae</taxon>
        <taxon>Chaetomium</taxon>
    </lineage>
</organism>
<dbReference type="EMBL" id="JAGIZQ010000004">
    <property type="protein sequence ID" value="KAH6632826.1"/>
    <property type="molecule type" value="Genomic_DNA"/>
</dbReference>
<proteinExistence type="predicted"/>
<accession>A0ACB7PDC9</accession>
<sequence>MTESEMPQEVEVDDEFSRLWQRHLTALRDDFSATSVQALPSLPSESRSFDGEAVPNQGLAHPWNEKIESVVDVLDELTLPETPWFPDRDGYAETALSSPLNSSCPRIIGSPMGLGLPDFRVEDYSETALPDLKGKGVSIAQTWSQRKPPPPWHEDATVPFLLQKQLLDGQQPFLQPSTVTTATTAATTTHTPTASYHEPRTPAIATQVHALILTWATPTTTTATSHHGANMHMYTHAHDSNSTDTLRATLKRRGYRVQCRTIPTDYPTAAVETMLDRFLERSAADTLLVVYYRGWGCLGGDGRMVFVRYVPGDVLLVFDCIALPGARAEQLEMRVEAGMVSSPSTKQLLGDPGWNGGRAGSVGPQAVLTHEGGSTGHPTGIGGVRQPAGRWAIVGYLYSEAHNLTENREAKH</sequence>
<protein>
    <submittedName>
        <fullName evidence="1">Uncharacterized protein</fullName>
    </submittedName>
</protein>
<comment type="caution">
    <text evidence="1">The sequence shown here is derived from an EMBL/GenBank/DDBJ whole genome shotgun (WGS) entry which is preliminary data.</text>
</comment>
<name>A0ACB7PDC9_9PEZI</name>
<gene>
    <name evidence="1" type="ORF">F5144DRAFT_488669</name>
</gene>
<evidence type="ECO:0000313" key="1">
    <source>
        <dbReference type="EMBL" id="KAH6632826.1"/>
    </source>
</evidence>
<dbReference type="Proteomes" id="UP000724584">
    <property type="component" value="Unassembled WGS sequence"/>
</dbReference>